<keyword evidence="2" id="KW-1185">Reference proteome</keyword>
<evidence type="ECO:0000313" key="1">
    <source>
        <dbReference type="EMBL" id="KAK8583508.1"/>
    </source>
</evidence>
<gene>
    <name evidence="1" type="ORF">V6N12_067778</name>
</gene>
<comment type="caution">
    <text evidence="1">The sequence shown here is derived from an EMBL/GenBank/DDBJ whole genome shotgun (WGS) entry which is preliminary data.</text>
</comment>
<name>A0ABR2FN53_9ROSI</name>
<reference evidence="1 2" key="1">
    <citation type="journal article" date="2024" name="G3 (Bethesda)">
        <title>Genome assembly of Hibiscus sabdariffa L. provides insights into metabolisms of medicinal natural products.</title>
        <authorList>
            <person name="Kim T."/>
        </authorList>
    </citation>
    <scope>NUCLEOTIDE SEQUENCE [LARGE SCALE GENOMIC DNA]</scope>
    <source>
        <strain evidence="1">TK-2024</strain>
        <tissue evidence="1">Old leaves</tissue>
    </source>
</reference>
<organism evidence="1 2">
    <name type="scientific">Hibiscus sabdariffa</name>
    <name type="common">roselle</name>
    <dbReference type="NCBI Taxonomy" id="183260"/>
    <lineage>
        <taxon>Eukaryota</taxon>
        <taxon>Viridiplantae</taxon>
        <taxon>Streptophyta</taxon>
        <taxon>Embryophyta</taxon>
        <taxon>Tracheophyta</taxon>
        <taxon>Spermatophyta</taxon>
        <taxon>Magnoliopsida</taxon>
        <taxon>eudicotyledons</taxon>
        <taxon>Gunneridae</taxon>
        <taxon>Pentapetalae</taxon>
        <taxon>rosids</taxon>
        <taxon>malvids</taxon>
        <taxon>Malvales</taxon>
        <taxon>Malvaceae</taxon>
        <taxon>Malvoideae</taxon>
        <taxon>Hibiscus</taxon>
    </lineage>
</organism>
<proteinExistence type="predicted"/>
<dbReference type="Proteomes" id="UP001472677">
    <property type="component" value="Unassembled WGS sequence"/>
</dbReference>
<accession>A0ABR2FN53</accession>
<evidence type="ECO:0000313" key="2">
    <source>
        <dbReference type="Proteomes" id="UP001472677"/>
    </source>
</evidence>
<dbReference type="EMBL" id="JBBPBM010000005">
    <property type="protein sequence ID" value="KAK8583508.1"/>
    <property type="molecule type" value="Genomic_DNA"/>
</dbReference>
<sequence length="193" mass="19985">MGDKSHEASVASPKCHMSSEQVRVVSPCWHVNQLLDSGRGGTGCVAGLLVSNACALSSSSAVLGDAGAALAPVLGFVSGGVHKVKSVNCLVEALASPKQRQIVVAACSRKGRGRPAKFRALVDAGSDIVNASLTDSDIQGLGAAKKRGLHDFLRYVGSSGVILVLWEGSHFVADSSIVARHYVVVQGRWIPEG</sequence>
<protein>
    <submittedName>
        <fullName evidence="1">Uncharacterized protein</fullName>
    </submittedName>
</protein>